<proteinExistence type="evidence at transcript level"/>
<reference evidence="1" key="1">
    <citation type="journal article" date="2001" name="Gene">
        <title>Assignment of 118 novel cDNAs of cynomolgus monkey brain to human chromosomes.</title>
        <authorList>
            <person name="Osada N."/>
            <person name="Hida M."/>
            <person name="Kususda J."/>
            <person name="Tanuma R."/>
            <person name="Iseki K."/>
            <person name="Hirata M."/>
            <person name="Suto Y."/>
            <person name="Hirai M."/>
            <person name="Terao K."/>
            <person name="Suzuki Y."/>
            <person name="Sugano S."/>
            <person name="Hashimoto K."/>
        </authorList>
    </citation>
    <scope>NUCLEOTIDE SEQUENCE</scope>
    <source>
        <tissue evidence="1">Cerebellum cortex</tissue>
    </source>
</reference>
<organism evidence="1">
    <name type="scientific">Macaca fascicularis</name>
    <name type="common">Crab-eating macaque</name>
    <name type="synonym">Cynomolgus monkey</name>
    <dbReference type="NCBI Taxonomy" id="9541"/>
    <lineage>
        <taxon>Eukaryota</taxon>
        <taxon>Metazoa</taxon>
        <taxon>Chordata</taxon>
        <taxon>Craniata</taxon>
        <taxon>Vertebrata</taxon>
        <taxon>Euteleostomi</taxon>
        <taxon>Mammalia</taxon>
        <taxon>Eutheria</taxon>
        <taxon>Euarchontoglires</taxon>
        <taxon>Primates</taxon>
        <taxon>Haplorrhini</taxon>
        <taxon>Catarrhini</taxon>
        <taxon>Cercopithecidae</taxon>
        <taxon>Cercopithecinae</taxon>
        <taxon>Macaca</taxon>
    </lineage>
</organism>
<name>Q9GMT1_MACFA</name>
<dbReference type="AlphaFoldDB" id="Q9GMT1"/>
<evidence type="ECO:0000313" key="1">
    <source>
        <dbReference type="EMBL" id="BAB12263.1"/>
    </source>
</evidence>
<protein>
    <submittedName>
        <fullName evidence="1">Uncharacterized protein</fullName>
    </submittedName>
</protein>
<sequence length="189" mass="20088">MSQPQCICGLIRHPRLASGGERTRTKRHLCLTGLSCALRPSPQGARRLRSHLKGVISSRVVLRLESPHGQVLPGLGVGMLWGRCRQDRRAATSSSSTMPDRPCHGAGAGTCCALLAAAVSWGFPGSWRSGTLVSLDHGLYEYPSLSGPLHGESISRCLGWCPQPVPVLGGRAHQHGVPSARAAPRIPEV</sequence>
<dbReference type="EMBL" id="AB047837">
    <property type="protein sequence ID" value="BAB12263.1"/>
    <property type="molecule type" value="mRNA"/>
</dbReference>
<accession>Q9GMT1</accession>